<feature type="chain" id="PRO_5035877848" description="Ricin B lectin domain-containing protein" evidence="3">
    <location>
        <begin position="23"/>
        <end position="310"/>
    </location>
</feature>
<feature type="signal peptide" evidence="3">
    <location>
        <begin position="1"/>
        <end position="22"/>
    </location>
</feature>
<accession>A0A8T0A6C2</accession>
<evidence type="ECO:0000256" key="3">
    <source>
        <dbReference type="SAM" id="SignalP"/>
    </source>
</evidence>
<proteinExistence type="predicted"/>
<keyword evidence="2" id="KW-0812">Transmembrane</keyword>
<reference evidence="5" key="1">
    <citation type="submission" date="2020-08" db="EMBL/GenBank/DDBJ databases">
        <title>Chromosome-level assembly of Southern catfish (Silurus meridionalis) provides insights into visual adaptation to the nocturnal and benthic lifestyles.</title>
        <authorList>
            <person name="Zhang Y."/>
            <person name="Wang D."/>
            <person name="Peng Z."/>
        </authorList>
    </citation>
    <scope>NUCLEOTIDE SEQUENCE</scope>
    <source>
        <strain evidence="5">SWU-2019-XX</strain>
        <tissue evidence="5">Muscle</tissue>
    </source>
</reference>
<evidence type="ECO:0000259" key="4">
    <source>
        <dbReference type="SMART" id="SM00458"/>
    </source>
</evidence>
<dbReference type="PANTHER" id="PTHR36129:SF2">
    <property type="entry name" value="RICIN B LECTIN DOMAIN-CONTAINING PROTEIN"/>
    <property type="match status" value="1"/>
</dbReference>
<feature type="region of interest" description="Disordered" evidence="1">
    <location>
        <begin position="255"/>
        <end position="289"/>
    </location>
</feature>
<dbReference type="InterPro" id="IPR035992">
    <property type="entry name" value="Ricin_B-like_lectins"/>
</dbReference>
<feature type="domain" description="Ricin B lectin" evidence="4">
    <location>
        <begin position="20"/>
        <end position="144"/>
    </location>
</feature>
<keyword evidence="2" id="KW-1133">Transmembrane helix</keyword>
<dbReference type="OrthoDB" id="9899510at2759"/>
<comment type="caution">
    <text evidence="5">The sequence shown here is derived from an EMBL/GenBank/DDBJ whole genome shotgun (WGS) entry which is preliminary data.</text>
</comment>
<name>A0A8T0A6C2_SILME</name>
<dbReference type="SMART" id="SM00458">
    <property type="entry name" value="RICIN"/>
    <property type="match status" value="1"/>
</dbReference>
<dbReference type="InterPro" id="IPR000772">
    <property type="entry name" value="Ricin_B_lectin"/>
</dbReference>
<feature type="transmembrane region" description="Helical" evidence="2">
    <location>
        <begin position="215"/>
        <end position="236"/>
    </location>
</feature>
<keyword evidence="3" id="KW-0732">Signal</keyword>
<evidence type="ECO:0000256" key="2">
    <source>
        <dbReference type="SAM" id="Phobius"/>
    </source>
</evidence>
<evidence type="ECO:0000313" key="6">
    <source>
        <dbReference type="Proteomes" id="UP000606274"/>
    </source>
</evidence>
<keyword evidence="6" id="KW-1185">Reference proteome</keyword>
<evidence type="ECO:0000256" key="1">
    <source>
        <dbReference type="SAM" id="MobiDB-lite"/>
    </source>
</evidence>
<dbReference type="Pfam" id="PF00652">
    <property type="entry name" value="Ricin_B_lectin"/>
    <property type="match status" value="1"/>
</dbReference>
<sequence length="310" mass="34753">MDGHWIRICTFTLITVFLQVAALNLRNELLGKCVQLQNGEGNEKLTLEECKPGSVFQDWQWNPETRSLRNPHTGKCLTAFKIQDQGTVGPLACRAGEDENQAWSCSKKGHLTLYGKGFHLSVRYDSPDIFLSTERGKSAKWRTDSERTVCEEPPNGPEKLEPIIIAKIHLWQPQINAPKPTQPSPFTTATINTSTDDREPGLFVNPFSVDYGMEWKVTMLVLSSIALTLGMAILFLNIYQNRRKKTVVVLKSYTSCGETSQPGSPVSSERASLTKHPMKPPRSPSIQRGEILVEWKDGTITPLFDTYQTS</sequence>
<evidence type="ECO:0000313" key="5">
    <source>
        <dbReference type="EMBL" id="KAF7687421.1"/>
    </source>
</evidence>
<dbReference type="PANTHER" id="PTHR36129">
    <property type="entry name" value="ORGANIC SOLUTE TRANSPORTER SUBUNIT BETA-RELATED"/>
    <property type="match status" value="1"/>
</dbReference>
<dbReference type="InterPro" id="IPR052678">
    <property type="entry name" value="OST-beta_subunit"/>
</dbReference>
<feature type="compositionally biased region" description="Polar residues" evidence="1">
    <location>
        <begin position="255"/>
        <end position="271"/>
    </location>
</feature>
<dbReference type="Gene3D" id="2.80.10.50">
    <property type="match status" value="1"/>
</dbReference>
<dbReference type="Proteomes" id="UP000606274">
    <property type="component" value="Unassembled WGS sequence"/>
</dbReference>
<dbReference type="EMBL" id="JABFDY010000027">
    <property type="protein sequence ID" value="KAF7687421.1"/>
    <property type="molecule type" value="Genomic_DNA"/>
</dbReference>
<gene>
    <name evidence="5" type="ORF">HF521_014649</name>
</gene>
<organism evidence="5 6">
    <name type="scientific">Silurus meridionalis</name>
    <name type="common">Southern catfish</name>
    <name type="synonym">Silurus soldatovi meridionalis</name>
    <dbReference type="NCBI Taxonomy" id="175797"/>
    <lineage>
        <taxon>Eukaryota</taxon>
        <taxon>Metazoa</taxon>
        <taxon>Chordata</taxon>
        <taxon>Craniata</taxon>
        <taxon>Vertebrata</taxon>
        <taxon>Euteleostomi</taxon>
        <taxon>Actinopterygii</taxon>
        <taxon>Neopterygii</taxon>
        <taxon>Teleostei</taxon>
        <taxon>Ostariophysi</taxon>
        <taxon>Siluriformes</taxon>
        <taxon>Siluridae</taxon>
        <taxon>Silurus</taxon>
    </lineage>
</organism>
<dbReference type="SUPFAM" id="SSF50370">
    <property type="entry name" value="Ricin B-like lectins"/>
    <property type="match status" value="1"/>
</dbReference>
<protein>
    <recommendedName>
        <fullName evidence="4">Ricin B lectin domain-containing protein</fullName>
    </recommendedName>
</protein>
<dbReference type="AlphaFoldDB" id="A0A8T0A6C2"/>
<dbReference type="CDD" id="cd23412">
    <property type="entry name" value="beta-trefoil_Ricin_unchar"/>
    <property type="match status" value="1"/>
</dbReference>
<keyword evidence="2" id="KW-0472">Membrane</keyword>
<dbReference type="PROSITE" id="PS50231">
    <property type="entry name" value="RICIN_B_LECTIN"/>
    <property type="match status" value="1"/>
</dbReference>